<sequence>MKKQTETTTKLGRISKEIYQEHKGFKEWTWVASKRDHQTILQILIDGRDPNAVDIEGQPLPTLVYLAREKKPQYHHNFKVGAMNALLRVSSKISNGSIILNVDCDMYPNISESMRDTS</sequence>
<dbReference type="InterPro" id="IPR005150">
    <property type="entry name" value="Cellulose_synth"/>
</dbReference>
<dbReference type="EMBL" id="LRBV02000005">
    <property type="status" value="NOT_ANNOTATED_CDS"/>
    <property type="molecule type" value="Genomic_DNA"/>
</dbReference>
<dbReference type="PANTHER" id="PTHR13301">
    <property type="entry name" value="X-BOX TRANSCRIPTION FACTOR-RELATED"/>
    <property type="match status" value="1"/>
</dbReference>
<keyword evidence="4" id="KW-0812">Transmembrane</keyword>
<keyword evidence="6" id="KW-0472">Membrane</keyword>
<reference evidence="9 10" key="1">
    <citation type="journal article" date="2016" name="G3 (Bethesda)">
        <title>First Draft Assembly and Annotation of the Genome of a California Endemic Oak Quercus lobata Nee (Fagaceae).</title>
        <authorList>
            <person name="Sork V.L."/>
            <person name="Fitz-Gibbon S.T."/>
            <person name="Puiu D."/>
            <person name="Crepeau M."/>
            <person name="Gugger P.F."/>
            <person name="Sherman R."/>
            <person name="Stevens K."/>
            <person name="Langley C.H."/>
            <person name="Pellegrini M."/>
            <person name="Salzberg S.L."/>
        </authorList>
    </citation>
    <scope>NUCLEOTIDE SEQUENCE [LARGE SCALE GENOMIC DNA]</scope>
    <source>
        <strain evidence="9 10">cv. SW786</strain>
    </source>
</reference>
<evidence type="ECO:0000256" key="7">
    <source>
        <dbReference type="ARBA" id="ARBA00023316"/>
    </source>
</evidence>
<evidence type="ECO:0000313" key="10">
    <source>
        <dbReference type="Proteomes" id="UP000594261"/>
    </source>
</evidence>
<dbReference type="EnsemblPlants" id="QL05p067459:mrna">
    <property type="protein sequence ID" value="QL05p067459:mrna"/>
    <property type="gene ID" value="QL05p067459"/>
</dbReference>
<keyword evidence="7" id="KW-0961">Cell wall biogenesis/degradation</keyword>
<evidence type="ECO:0000256" key="6">
    <source>
        <dbReference type="ARBA" id="ARBA00023136"/>
    </source>
</evidence>
<protein>
    <recommendedName>
        <fullName evidence="11">Cellulose synthase</fullName>
    </recommendedName>
</protein>
<dbReference type="Gramene" id="QL05p067459:mrna">
    <property type="protein sequence ID" value="QL05p067459:mrna"/>
    <property type="gene ID" value="QL05p067459"/>
</dbReference>
<dbReference type="AlphaFoldDB" id="A0A7N2LQY4"/>
<reference evidence="9" key="2">
    <citation type="submission" date="2021-01" db="UniProtKB">
        <authorList>
            <consortium name="EnsemblPlants"/>
        </authorList>
    </citation>
    <scope>IDENTIFICATION</scope>
</reference>
<evidence type="ECO:0000256" key="5">
    <source>
        <dbReference type="ARBA" id="ARBA00022989"/>
    </source>
</evidence>
<organism evidence="9 10">
    <name type="scientific">Quercus lobata</name>
    <name type="common">Valley oak</name>
    <dbReference type="NCBI Taxonomy" id="97700"/>
    <lineage>
        <taxon>Eukaryota</taxon>
        <taxon>Viridiplantae</taxon>
        <taxon>Streptophyta</taxon>
        <taxon>Embryophyta</taxon>
        <taxon>Tracheophyta</taxon>
        <taxon>Spermatophyta</taxon>
        <taxon>Magnoliopsida</taxon>
        <taxon>eudicotyledons</taxon>
        <taxon>Gunneridae</taxon>
        <taxon>Pentapetalae</taxon>
        <taxon>rosids</taxon>
        <taxon>fabids</taxon>
        <taxon>Fagales</taxon>
        <taxon>Fagaceae</taxon>
        <taxon>Quercus</taxon>
    </lineage>
</organism>
<accession>A0A7N2LQY4</accession>
<evidence type="ECO:0000256" key="1">
    <source>
        <dbReference type="ARBA" id="ARBA00004308"/>
    </source>
</evidence>
<evidence type="ECO:0008006" key="11">
    <source>
        <dbReference type="Google" id="ProtNLM"/>
    </source>
</evidence>
<evidence type="ECO:0000256" key="8">
    <source>
        <dbReference type="PIRSR" id="PIRSR605150-3"/>
    </source>
</evidence>
<feature type="binding site" evidence="8">
    <location>
        <position position="103"/>
    </location>
    <ligand>
        <name>Mn(2+)</name>
        <dbReference type="ChEBI" id="CHEBI:29035"/>
    </ligand>
</feature>
<keyword evidence="3" id="KW-0808">Transferase</keyword>
<dbReference type="OMA" id="WVASKRD"/>
<proteinExistence type="predicted"/>
<name>A0A7N2LQY4_QUELO</name>
<comment type="subcellular location">
    <subcellularLocation>
        <location evidence="1">Endomembrane system</location>
    </subcellularLocation>
</comment>
<evidence type="ECO:0000313" key="9">
    <source>
        <dbReference type="EnsemblPlants" id="QL05p067459:mrna"/>
    </source>
</evidence>
<keyword evidence="5" id="KW-1133">Transmembrane helix</keyword>
<dbReference type="GO" id="GO:0030244">
    <property type="term" value="P:cellulose biosynthetic process"/>
    <property type="evidence" value="ECO:0007669"/>
    <property type="project" value="InterPro"/>
</dbReference>
<dbReference type="GO" id="GO:0016020">
    <property type="term" value="C:membrane"/>
    <property type="evidence" value="ECO:0007669"/>
    <property type="project" value="InterPro"/>
</dbReference>
<dbReference type="GO" id="GO:0071555">
    <property type="term" value="P:cell wall organization"/>
    <property type="evidence" value="ECO:0007669"/>
    <property type="project" value="UniProtKB-KW"/>
</dbReference>
<evidence type="ECO:0000256" key="3">
    <source>
        <dbReference type="ARBA" id="ARBA00022679"/>
    </source>
</evidence>
<evidence type="ECO:0000256" key="4">
    <source>
        <dbReference type="ARBA" id="ARBA00022692"/>
    </source>
</evidence>
<dbReference type="InParanoid" id="A0A7N2LQY4"/>
<keyword evidence="2" id="KW-0328">Glycosyltransferase</keyword>
<keyword evidence="10" id="KW-1185">Reference proteome</keyword>
<dbReference type="GO" id="GO:0012505">
    <property type="term" value="C:endomembrane system"/>
    <property type="evidence" value="ECO:0007669"/>
    <property type="project" value="UniProtKB-SubCell"/>
</dbReference>
<dbReference type="Pfam" id="PF03552">
    <property type="entry name" value="Cellulose_synt"/>
    <property type="match status" value="1"/>
</dbReference>
<dbReference type="Proteomes" id="UP000594261">
    <property type="component" value="Chromosome 5"/>
</dbReference>
<feature type="binding site" evidence="8">
    <location>
        <position position="79"/>
    </location>
    <ligand>
        <name>Mn(2+)</name>
        <dbReference type="ChEBI" id="CHEBI:29035"/>
    </ligand>
</feature>
<evidence type="ECO:0000256" key="2">
    <source>
        <dbReference type="ARBA" id="ARBA00022676"/>
    </source>
</evidence>
<dbReference type="GO" id="GO:0016760">
    <property type="term" value="F:cellulose synthase (UDP-forming) activity"/>
    <property type="evidence" value="ECO:0007669"/>
    <property type="project" value="InterPro"/>
</dbReference>